<comment type="cofactor">
    <cofactor evidence="8">
        <name>Zn(2+)</name>
        <dbReference type="ChEBI" id="CHEBI:29105"/>
    </cofactor>
</comment>
<evidence type="ECO:0000256" key="2">
    <source>
        <dbReference type="ARBA" id="ARBA00022670"/>
    </source>
</evidence>
<evidence type="ECO:0000256" key="7">
    <source>
        <dbReference type="PIRSR" id="PIRSR623612-1"/>
    </source>
</evidence>
<dbReference type="CDD" id="cd09597">
    <property type="entry name" value="M4_TLP"/>
    <property type="match status" value="1"/>
</dbReference>
<dbReference type="PANTHER" id="PTHR43579">
    <property type="match status" value="1"/>
</dbReference>
<dbReference type="PANTHER" id="PTHR43579:SF1">
    <property type="entry name" value="NEUTRAL METALLOPROTEINASE"/>
    <property type="match status" value="1"/>
</dbReference>
<dbReference type="AlphaFoldDB" id="C6CAL0"/>
<dbReference type="Gene3D" id="1.10.390.10">
    <property type="entry name" value="Neutral Protease Domain 2"/>
    <property type="match status" value="1"/>
</dbReference>
<evidence type="ECO:0000259" key="11">
    <source>
        <dbReference type="Pfam" id="PF16485"/>
    </source>
</evidence>
<evidence type="ECO:0000256" key="5">
    <source>
        <dbReference type="ARBA" id="ARBA00022833"/>
    </source>
</evidence>
<accession>C6CAL0</accession>
<reference evidence="12" key="1">
    <citation type="submission" date="2009-06" db="EMBL/GenBank/DDBJ databases">
        <title>Complete sequence of Dickeya dadantii Ech703.</title>
        <authorList>
            <consortium name="US DOE Joint Genome Institute"/>
            <person name="Lucas S."/>
            <person name="Copeland A."/>
            <person name="Lapidus A."/>
            <person name="Glavina del Rio T."/>
            <person name="Dalin E."/>
            <person name="Tice H."/>
            <person name="Bruce D."/>
            <person name="Goodwin L."/>
            <person name="Pitluck S."/>
            <person name="Chertkov O."/>
            <person name="Brettin T."/>
            <person name="Detter J.C."/>
            <person name="Han C."/>
            <person name="Larimer F."/>
            <person name="Land M."/>
            <person name="Hauser L."/>
            <person name="Kyrpides N."/>
            <person name="Mikhailova N."/>
            <person name="Balakrishnan V."/>
            <person name="Glasner J."/>
            <person name="Perna N.T."/>
        </authorList>
    </citation>
    <scope>NUCLEOTIDE SEQUENCE [LARGE SCALE GENOMIC DNA]</scope>
    <source>
        <strain evidence="12">Ech703</strain>
    </source>
</reference>
<dbReference type="Pfam" id="PF02868">
    <property type="entry name" value="Peptidase_M4_C"/>
    <property type="match status" value="1"/>
</dbReference>
<evidence type="ECO:0000256" key="4">
    <source>
        <dbReference type="ARBA" id="ARBA00022801"/>
    </source>
</evidence>
<dbReference type="STRING" id="579405.Dd703_2731"/>
<feature type="domain" description="Peptidase M4 C-terminal" evidence="10">
    <location>
        <begin position="174"/>
        <end position="340"/>
    </location>
</feature>
<dbReference type="PRINTS" id="PR00730">
    <property type="entry name" value="THERMOLYSIN"/>
</dbReference>
<proteinExistence type="inferred from homology"/>
<feature type="active site" evidence="7">
    <location>
        <position position="163"/>
    </location>
</feature>
<evidence type="ECO:0000259" key="10">
    <source>
        <dbReference type="Pfam" id="PF02868"/>
    </source>
</evidence>
<dbReference type="Pfam" id="PF16485">
    <property type="entry name" value="PLN_propep"/>
    <property type="match status" value="1"/>
</dbReference>
<dbReference type="InterPro" id="IPR027268">
    <property type="entry name" value="Peptidase_M4/M1_CTD_sf"/>
</dbReference>
<evidence type="ECO:0000313" key="13">
    <source>
        <dbReference type="Proteomes" id="UP000002734"/>
    </source>
</evidence>
<feature type="domain" description="Protealysin N-terminal propeptide" evidence="11">
    <location>
        <begin position="5"/>
        <end position="43"/>
    </location>
</feature>
<dbReference type="GO" id="GO:0005576">
    <property type="term" value="C:extracellular region"/>
    <property type="evidence" value="ECO:0007669"/>
    <property type="project" value="UniProtKB-SubCell"/>
</dbReference>
<keyword evidence="2 8" id="KW-0645">Protease</keyword>
<dbReference type="InterPro" id="IPR052759">
    <property type="entry name" value="Metalloprotease_M4"/>
</dbReference>
<evidence type="ECO:0000259" key="9">
    <source>
        <dbReference type="Pfam" id="PF01447"/>
    </source>
</evidence>
<keyword evidence="13" id="KW-1185">Reference proteome</keyword>
<dbReference type="SUPFAM" id="SSF55486">
    <property type="entry name" value="Metalloproteases ('zincins'), catalytic domain"/>
    <property type="match status" value="1"/>
</dbReference>
<gene>
    <name evidence="12" type="ordered locus">Dd703_2731</name>
</gene>
<feature type="domain" description="Peptidase M4" evidence="9">
    <location>
        <begin position="91"/>
        <end position="169"/>
    </location>
</feature>
<keyword evidence="4 8" id="KW-0378">Hydrolase</keyword>
<protein>
    <recommendedName>
        <fullName evidence="8">Neutral metalloproteinase</fullName>
        <ecNumber evidence="8">3.4.24.-</ecNumber>
    </recommendedName>
</protein>
<keyword evidence="3" id="KW-0479">Metal-binding</keyword>
<keyword evidence="6 8" id="KW-0482">Metalloprotease</keyword>
<name>C6CAL0_MUSP7</name>
<feature type="active site" description="Proton donor" evidence="7">
    <location>
        <position position="264"/>
    </location>
</feature>
<dbReference type="GO" id="GO:0046872">
    <property type="term" value="F:metal ion binding"/>
    <property type="evidence" value="ECO:0007669"/>
    <property type="project" value="UniProtKB-UniRule"/>
</dbReference>
<dbReference type="GO" id="GO:0006508">
    <property type="term" value="P:proteolysis"/>
    <property type="evidence" value="ECO:0007669"/>
    <property type="project" value="UniProtKB-KW"/>
</dbReference>
<dbReference type="Gene3D" id="3.10.170.10">
    <property type="match status" value="1"/>
</dbReference>
<evidence type="ECO:0000256" key="1">
    <source>
        <dbReference type="ARBA" id="ARBA00009388"/>
    </source>
</evidence>
<keyword evidence="5 8" id="KW-0862">Zinc</keyword>
<dbReference type="Proteomes" id="UP000002734">
    <property type="component" value="Chromosome"/>
</dbReference>
<dbReference type="HOGENOM" id="CLU_008590_0_1_6"/>
<comment type="function">
    <text evidence="8">Extracellular zinc metalloprotease.</text>
</comment>
<dbReference type="KEGG" id="dda:Dd703_2731"/>
<dbReference type="eggNOG" id="COG3227">
    <property type="taxonomic scope" value="Bacteria"/>
</dbReference>
<comment type="subcellular location">
    <subcellularLocation>
        <location evidence="8">Secreted</location>
    </subcellularLocation>
</comment>
<keyword evidence="8" id="KW-0964">Secreted</keyword>
<evidence type="ECO:0000313" key="12">
    <source>
        <dbReference type="EMBL" id="ACS86508.1"/>
    </source>
</evidence>
<dbReference type="MEROPS" id="M04.027"/>
<dbReference type="EMBL" id="CP001654">
    <property type="protein sequence ID" value="ACS86508.1"/>
    <property type="molecule type" value="Genomic_DNA"/>
</dbReference>
<evidence type="ECO:0000256" key="8">
    <source>
        <dbReference type="RuleBase" id="RU366073"/>
    </source>
</evidence>
<dbReference type="EC" id="3.4.24.-" evidence="8"/>
<dbReference type="Pfam" id="PF01447">
    <property type="entry name" value="Peptidase_M4"/>
    <property type="match status" value="1"/>
</dbReference>
<evidence type="ECO:0000256" key="3">
    <source>
        <dbReference type="ARBA" id="ARBA00022723"/>
    </source>
</evidence>
<dbReference type="GO" id="GO:0004222">
    <property type="term" value="F:metalloendopeptidase activity"/>
    <property type="evidence" value="ECO:0007669"/>
    <property type="project" value="UniProtKB-UniRule"/>
</dbReference>
<organism evidence="12 13">
    <name type="scientific">Musicola paradisiaca (strain Ech703)</name>
    <name type="common">Dickeya paradisiaca</name>
    <name type="synonym">Dickeya dadantii</name>
    <dbReference type="NCBI Taxonomy" id="579405"/>
    <lineage>
        <taxon>Bacteria</taxon>
        <taxon>Pseudomonadati</taxon>
        <taxon>Pseudomonadota</taxon>
        <taxon>Gammaproteobacteria</taxon>
        <taxon>Enterobacterales</taxon>
        <taxon>Pectobacteriaceae</taxon>
        <taxon>Musicola</taxon>
    </lineage>
</organism>
<dbReference type="InterPro" id="IPR032475">
    <property type="entry name" value="Protealysin_N_PP"/>
</dbReference>
<dbReference type="RefSeq" id="WP_015854413.1">
    <property type="nucleotide sequence ID" value="NC_012880.1"/>
</dbReference>
<comment type="similarity">
    <text evidence="1 8">Belongs to the peptidase M4 family.</text>
</comment>
<sequence length="357" mass="39758">MKSVRSIIPPYILHRIINNGSDEQRYCAQRTLMHVQSLMVEPATPYPDHEERLGGKPQRTILNAGNQSLQPPIGTLIRAEGQSGNGDIAVEEAYSHLGATYDFFWQVFGRNSLDNKGLALKGIVHYGKNYQNAFWDGRQMVFGDGDGEIFNRFTIAVDIVGHELVHGLIDHETSLIYSRQSGALNESLSDIFGSMIKQFQLKQTVQQADWIIGAGLFTEDIDGKGLRSLARPGTAYDDLLIGTDPQPAHMRDFVNTREDNGGVHLNAGIPNRAFYLVAMALGGHSWEKAGQIWYAAMCDSNLPANADFSIFARLTVEHAEQLFNKVVADIVLQAWHQVGVDTGILNEHDYYDKLEKQ</sequence>
<dbReference type="InterPro" id="IPR013856">
    <property type="entry name" value="Peptidase_M4_domain"/>
</dbReference>
<dbReference type="InterPro" id="IPR023612">
    <property type="entry name" value="Peptidase_M4"/>
</dbReference>
<evidence type="ECO:0000256" key="6">
    <source>
        <dbReference type="ARBA" id="ARBA00023049"/>
    </source>
</evidence>
<dbReference type="InterPro" id="IPR001570">
    <property type="entry name" value="Peptidase_M4_C_domain"/>
</dbReference>